<proteinExistence type="predicted"/>
<dbReference type="EMBL" id="KQ976509">
    <property type="protein sequence ID" value="KYM82633.1"/>
    <property type="molecule type" value="Genomic_DNA"/>
</dbReference>
<evidence type="ECO:0000313" key="3">
    <source>
        <dbReference type="Proteomes" id="UP000078540"/>
    </source>
</evidence>
<protein>
    <submittedName>
        <fullName evidence="2">Uncharacterized protein</fullName>
    </submittedName>
</protein>
<reference evidence="2 3" key="1">
    <citation type="submission" date="2015-09" db="EMBL/GenBank/DDBJ databases">
        <title>Atta colombica WGS genome.</title>
        <authorList>
            <person name="Nygaard S."/>
            <person name="Hu H."/>
            <person name="Boomsma J."/>
            <person name="Zhang G."/>
        </authorList>
    </citation>
    <scope>NUCLEOTIDE SEQUENCE [LARGE SCALE GENOMIC DNA]</scope>
    <source>
        <strain evidence="2">Treedump-2</strain>
        <tissue evidence="2">Whole body</tissue>
    </source>
</reference>
<evidence type="ECO:0000256" key="1">
    <source>
        <dbReference type="SAM" id="MobiDB-lite"/>
    </source>
</evidence>
<keyword evidence="3" id="KW-1185">Reference proteome</keyword>
<feature type="region of interest" description="Disordered" evidence="1">
    <location>
        <begin position="244"/>
        <end position="265"/>
    </location>
</feature>
<name>A0A195BDJ8_9HYME</name>
<feature type="region of interest" description="Disordered" evidence="1">
    <location>
        <begin position="62"/>
        <end position="82"/>
    </location>
</feature>
<evidence type="ECO:0000313" key="2">
    <source>
        <dbReference type="EMBL" id="KYM82633.1"/>
    </source>
</evidence>
<dbReference type="AlphaFoldDB" id="A0A195BDJ8"/>
<accession>A0A195BDJ8</accession>
<feature type="compositionally biased region" description="Basic and acidic residues" evidence="1">
    <location>
        <begin position="65"/>
        <end position="82"/>
    </location>
</feature>
<sequence length="265" mass="29766">MSKGWRAATRSEYRKVEELTLAGFFVITLLASTISGVEFPTLRRAPLRRPLAGSAKVVKRTKVRRRDDMDGEERRLNGKVDGPPRDVGAVVGRLIAFGPDGEKIADKAIARCFGVAIAFTSMKAKGVRTKSVKMDQVLHVSEYLRGIYDFAMQYFHASCDFRASLSRASLTFAIPRDHSPEDIGTFALGRGRSRFKPRLTTHGDYSTFMQMSVAFSYKYLMLPTKIPYWPSYAHVRELRRTIRATRRGRDGDKAGPGTEFTRDSG</sequence>
<organism evidence="2 3">
    <name type="scientific">Atta colombica</name>
    <dbReference type="NCBI Taxonomy" id="520822"/>
    <lineage>
        <taxon>Eukaryota</taxon>
        <taxon>Metazoa</taxon>
        <taxon>Ecdysozoa</taxon>
        <taxon>Arthropoda</taxon>
        <taxon>Hexapoda</taxon>
        <taxon>Insecta</taxon>
        <taxon>Pterygota</taxon>
        <taxon>Neoptera</taxon>
        <taxon>Endopterygota</taxon>
        <taxon>Hymenoptera</taxon>
        <taxon>Apocrita</taxon>
        <taxon>Aculeata</taxon>
        <taxon>Formicoidea</taxon>
        <taxon>Formicidae</taxon>
        <taxon>Myrmicinae</taxon>
        <taxon>Atta</taxon>
    </lineage>
</organism>
<gene>
    <name evidence="2" type="ORF">ALC53_06808</name>
</gene>
<dbReference type="Proteomes" id="UP000078540">
    <property type="component" value="Unassembled WGS sequence"/>
</dbReference>